<organism evidence="5 6">
    <name type="scientific">Dysosmobacter segnis</name>
    <dbReference type="NCBI Taxonomy" id="2763042"/>
    <lineage>
        <taxon>Bacteria</taxon>
        <taxon>Bacillati</taxon>
        <taxon>Bacillota</taxon>
        <taxon>Clostridia</taxon>
        <taxon>Eubacteriales</taxon>
        <taxon>Oscillospiraceae</taxon>
        <taxon>Dysosmobacter</taxon>
    </lineage>
</organism>
<dbReference type="SUPFAM" id="SSF102114">
    <property type="entry name" value="Radical SAM enzymes"/>
    <property type="match status" value="1"/>
</dbReference>
<protein>
    <submittedName>
        <fullName evidence="5">Fe-S-oxidoreductase</fullName>
    </submittedName>
</protein>
<dbReference type="GO" id="GO:0051536">
    <property type="term" value="F:iron-sulfur cluster binding"/>
    <property type="evidence" value="ECO:0007669"/>
    <property type="project" value="UniProtKB-KW"/>
</dbReference>
<dbReference type="InterPro" id="IPR013785">
    <property type="entry name" value="Aldolase_TIM"/>
</dbReference>
<gene>
    <name evidence="5" type="ORF">H8Z83_04175</name>
</gene>
<dbReference type="GO" id="GO:0003824">
    <property type="term" value="F:catalytic activity"/>
    <property type="evidence" value="ECO:0007669"/>
    <property type="project" value="InterPro"/>
</dbReference>
<sequence>MDTQMVLTHTGKIYFNRSLGLEFLTVGDYGKENNIKADFLGLTKKIEGVQHHDVDLMDKWVATISSQKGCPMKCTFCDVHKYGFFGNASLPDLEYQIRYIIEHEDVRFTNRFNVHYARMGEPTWNPAVLDFTESRLDDLVKECGLHAVTIHPVVSTMMPRSNNDLHSYLKHWCEIKNTQRNGEAGLQLSINSTSDDQREAQFADKSLSLREIANIASDLPMPVGRKYTLNFAVTEATILDAKVLDSLFDRDKFIVKITPIHQTKAALEHNYDITTSYDDYSVYDKFEQPLLDLGWDVIVFVPSKEEDSDRITCGNALISEV</sequence>
<evidence type="ECO:0000256" key="3">
    <source>
        <dbReference type="ARBA" id="ARBA00023004"/>
    </source>
</evidence>
<keyword evidence="4" id="KW-0411">Iron-sulfur</keyword>
<keyword evidence="2" id="KW-0479">Metal-binding</keyword>
<dbReference type="InterPro" id="IPR058240">
    <property type="entry name" value="rSAM_sf"/>
</dbReference>
<evidence type="ECO:0000256" key="2">
    <source>
        <dbReference type="ARBA" id="ARBA00022723"/>
    </source>
</evidence>
<dbReference type="EMBL" id="JACOQI010000002">
    <property type="protein sequence ID" value="MBC5769518.1"/>
    <property type="molecule type" value="Genomic_DNA"/>
</dbReference>
<dbReference type="Gene3D" id="3.20.20.70">
    <property type="entry name" value="Aldolase class I"/>
    <property type="match status" value="1"/>
</dbReference>
<dbReference type="RefSeq" id="WP_187013862.1">
    <property type="nucleotide sequence ID" value="NZ_JACOQI010000002.1"/>
</dbReference>
<dbReference type="AlphaFoldDB" id="A0A923MFQ9"/>
<dbReference type="GO" id="GO:0046872">
    <property type="term" value="F:metal ion binding"/>
    <property type="evidence" value="ECO:0007669"/>
    <property type="project" value="UniProtKB-KW"/>
</dbReference>
<evidence type="ECO:0000256" key="4">
    <source>
        <dbReference type="ARBA" id="ARBA00023014"/>
    </source>
</evidence>
<keyword evidence="3" id="KW-0408">Iron</keyword>
<evidence type="ECO:0000313" key="6">
    <source>
        <dbReference type="Proteomes" id="UP000620327"/>
    </source>
</evidence>
<dbReference type="SFLD" id="SFLDS00029">
    <property type="entry name" value="Radical_SAM"/>
    <property type="match status" value="1"/>
</dbReference>
<accession>A0A923MFQ9</accession>
<reference evidence="5" key="1">
    <citation type="submission" date="2020-08" db="EMBL/GenBank/DDBJ databases">
        <title>Genome public.</title>
        <authorList>
            <person name="Liu C."/>
            <person name="Sun Q."/>
        </authorList>
    </citation>
    <scope>NUCLEOTIDE SEQUENCE</scope>
    <source>
        <strain evidence="5">BX15</strain>
    </source>
</reference>
<evidence type="ECO:0000313" key="5">
    <source>
        <dbReference type="EMBL" id="MBC5769518.1"/>
    </source>
</evidence>
<comment type="caution">
    <text evidence="5">The sequence shown here is derived from an EMBL/GenBank/DDBJ whole genome shotgun (WGS) entry which is preliminary data.</text>
</comment>
<dbReference type="Proteomes" id="UP000620327">
    <property type="component" value="Unassembled WGS sequence"/>
</dbReference>
<dbReference type="InterPro" id="IPR007197">
    <property type="entry name" value="rSAM"/>
</dbReference>
<evidence type="ECO:0000256" key="1">
    <source>
        <dbReference type="ARBA" id="ARBA00022691"/>
    </source>
</evidence>
<proteinExistence type="predicted"/>
<keyword evidence="1" id="KW-0949">S-adenosyl-L-methionine</keyword>
<keyword evidence="6" id="KW-1185">Reference proteome</keyword>
<name>A0A923MFQ9_9FIRM</name>